<dbReference type="Proteomes" id="UP000002785">
    <property type="component" value="Chromosome"/>
</dbReference>
<proteinExistence type="predicted"/>
<dbReference type="AlphaFoldDB" id="B5HS57"/>
<dbReference type="eggNOG" id="ENOG50333DA">
    <property type="taxonomic scope" value="Bacteria"/>
</dbReference>
<dbReference type="SUPFAM" id="SSF89392">
    <property type="entry name" value="Prokaryotic lipoproteins and lipoprotein localization factors"/>
    <property type="match status" value="1"/>
</dbReference>
<reference evidence="2" key="1">
    <citation type="submission" date="2009-10" db="EMBL/GenBank/DDBJ databases">
        <title>The genome sequence of Streptomyces sviceus strain ATCC 29083.</title>
        <authorList>
            <consortium name="The Broad Institute Genome Sequencing Platform"/>
            <consortium name="Broad Institute Microbial Sequencing Center"/>
            <person name="Fischbach M."/>
            <person name="Godfrey P."/>
            <person name="Ward D."/>
            <person name="Young S."/>
            <person name="Zeng Q."/>
            <person name="Koehrsen M."/>
            <person name="Alvarado L."/>
            <person name="Berlin A.M."/>
            <person name="Bochicchio J."/>
            <person name="Borenstein D."/>
            <person name="Chapman S.B."/>
            <person name="Chen Z."/>
            <person name="Engels R."/>
            <person name="Freedman E."/>
            <person name="Gellesch M."/>
            <person name="Goldberg J."/>
            <person name="Griggs A."/>
            <person name="Gujja S."/>
            <person name="Heilman E.R."/>
            <person name="Heiman D.I."/>
            <person name="Hepburn T.A."/>
            <person name="Howarth C."/>
            <person name="Jen D."/>
            <person name="Larson L."/>
            <person name="Lewis B."/>
            <person name="Mehta T."/>
            <person name="Park D."/>
            <person name="Pearson M."/>
            <person name="Richards J."/>
            <person name="Roberts A."/>
            <person name="Saif S."/>
            <person name="Shea T.D."/>
            <person name="Shenoy N."/>
            <person name="Sisk P."/>
            <person name="Stolte C."/>
            <person name="Sykes S.N."/>
            <person name="Thomson T."/>
            <person name="Walk T."/>
            <person name="White J."/>
            <person name="Yandava C."/>
            <person name="Straight P."/>
            <person name="Clardy J."/>
            <person name="Hung D."/>
            <person name="Kolter R."/>
            <person name="Mekalanos J."/>
            <person name="Walker S."/>
            <person name="Walsh C.T."/>
            <person name="Wieland-Brown L.C."/>
            <person name="Haas B."/>
            <person name="Nusbaum C."/>
            <person name="Birren B."/>
        </authorList>
    </citation>
    <scope>NUCLEOTIDE SEQUENCE [LARGE SCALE GENOMIC DNA]</scope>
    <source>
        <strain evidence="2">ATCC 29083</strain>
    </source>
</reference>
<feature type="compositionally biased region" description="Gly residues" evidence="1">
    <location>
        <begin position="1"/>
        <end position="15"/>
    </location>
</feature>
<evidence type="ECO:0000256" key="1">
    <source>
        <dbReference type="SAM" id="MobiDB-lite"/>
    </source>
</evidence>
<dbReference type="InterPro" id="IPR029046">
    <property type="entry name" value="LolA/LolB/LppX"/>
</dbReference>
<name>B5HS57_STRX2</name>
<dbReference type="OrthoDB" id="3369896at2"/>
<gene>
    <name evidence="2" type="ORF">SSEG_02242</name>
</gene>
<organism evidence="2 3">
    <name type="scientific">Streptomyces sviceus (strain ATCC 29083 / DSM 924 / JCM 4929 / NBRC 13980 / NCIMB 11184 / NRRL 5439 / UC 5370)</name>
    <dbReference type="NCBI Taxonomy" id="463191"/>
    <lineage>
        <taxon>Bacteria</taxon>
        <taxon>Bacillati</taxon>
        <taxon>Actinomycetota</taxon>
        <taxon>Actinomycetes</taxon>
        <taxon>Kitasatosporales</taxon>
        <taxon>Streptomycetaceae</taxon>
        <taxon>Streptomyces</taxon>
    </lineage>
</organism>
<evidence type="ECO:0000313" key="2">
    <source>
        <dbReference type="EMBL" id="EDY55661.1"/>
    </source>
</evidence>
<sequence>MLGGGAGACGTGGESSSGKSAQTSAPALTPSEAVAKAAEDSADITSLRYRITGSVPDQGQLTVDAAMSTAPLSMTMELTMADQRAKGPLSIRFAGKAMYVGGGALDIRKLGRSANLDPDKLNGKSWLRIEPAAWGLISVDNQSYGVLPHQVEGSPIVQSTLLTGAKNAKKIGAETILGARTTHYRGTVTFDGLRAAQDAATDKASRERQTRSLDQFIALELDKNLIMDLWIDDDGRTRQFRMRGATYKMPVKAGEEPTVGDPVDMTVAFLRINEPVTVTTPSAGDTTDVGALLDAQTG</sequence>
<dbReference type="Gene3D" id="2.50.20.20">
    <property type="match status" value="1"/>
</dbReference>
<accession>B5HS57</accession>
<keyword evidence="3" id="KW-1185">Reference proteome</keyword>
<evidence type="ECO:0000313" key="3">
    <source>
        <dbReference type="Proteomes" id="UP000002785"/>
    </source>
</evidence>
<protein>
    <submittedName>
        <fullName evidence="2">Lipoprotein</fullName>
    </submittedName>
</protein>
<dbReference type="EMBL" id="CM000951">
    <property type="protein sequence ID" value="EDY55661.1"/>
    <property type="molecule type" value="Genomic_DNA"/>
</dbReference>
<feature type="region of interest" description="Disordered" evidence="1">
    <location>
        <begin position="1"/>
        <end position="31"/>
    </location>
</feature>
<keyword evidence="2" id="KW-0449">Lipoprotein</keyword>
<dbReference type="HOGENOM" id="CLU_076599_0_0_11"/>